<evidence type="ECO:0008006" key="4">
    <source>
        <dbReference type="Google" id="ProtNLM"/>
    </source>
</evidence>
<feature type="compositionally biased region" description="Acidic residues" evidence="1">
    <location>
        <begin position="54"/>
        <end position="63"/>
    </location>
</feature>
<accession>A0A0G3HDU4</accession>
<gene>
    <name evidence="2" type="ORF">CUTER_07760</name>
</gene>
<dbReference type="Proteomes" id="UP000035548">
    <property type="component" value="Chromosome"/>
</dbReference>
<keyword evidence="3" id="KW-1185">Reference proteome</keyword>
<dbReference type="KEGG" id="cut:CUTER_07760"/>
<feature type="compositionally biased region" description="Low complexity" evidence="1">
    <location>
        <begin position="38"/>
        <end position="53"/>
    </location>
</feature>
<evidence type="ECO:0000313" key="2">
    <source>
        <dbReference type="EMBL" id="AKK11541.1"/>
    </source>
</evidence>
<feature type="compositionally biased region" description="Basic and acidic residues" evidence="1">
    <location>
        <begin position="21"/>
        <end position="36"/>
    </location>
</feature>
<dbReference type="AlphaFoldDB" id="A0A0G3HDU4"/>
<name>A0A0G3HDU4_9CORY</name>
<dbReference type="OrthoDB" id="3268477at2"/>
<evidence type="ECO:0000313" key="3">
    <source>
        <dbReference type="Proteomes" id="UP000035548"/>
    </source>
</evidence>
<feature type="compositionally biased region" description="Polar residues" evidence="1">
    <location>
        <begin position="1"/>
        <end position="19"/>
    </location>
</feature>
<reference evidence="3" key="2">
    <citation type="submission" date="2015-05" db="EMBL/GenBank/DDBJ databases">
        <title>Complete genome sequence of Corynebacterium uterequi DSM 45634, isolated from the uterus of a maiden mare.</title>
        <authorList>
            <person name="Ruckert C."/>
            <person name="Albersmeier A."/>
            <person name="Winkler A."/>
            <person name="Tauch A."/>
        </authorList>
    </citation>
    <scope>NUCLEOTIDE SEQUENCE [LARGE SCALE GENOMIC DNA]</scope>
    <source>
        <strain evidence="3">DSM 45634</strain>
    </source>
</reference>
<proteinExistence type="predicted"/>
<feature type="region of interest" description="Disordered" evidence="1">
    <location>
        <begin position="1"/>
        <end position="63"/>
    </location>
</feature>
<reference evidence="2 3" key="1">
    <citation type="journal article" date="2015" name="Genome Announc.">
        <title>Virulence Factor Genes Detected in the Complete Genome Sequence of Corynebacterium uterequi DSM 45634, Isolated from the Uterus of a Maiden Mare.</title>
        <authorList>
            <person name="Ruckert C."/>
            <person name="Kriete M."/>
            <person name="Jaenicke S."/>
            <person name="Winkler A."/>
            <person name="Tauch A."/>
        </authorList>
    </citation>
    <scope>NUCLEOTIDE SEQUENCE [LARGE SCALE GENOMIC DNA]</scope>
    <source>
        <strain evidence="2 3">DSM 45634</strain>
    </source>
</reference>
<organism evidence="2 3">
    <name type="scientific">Corynebacterium uterequi</name>
    <dbReference type="NCBI Taxonomy" id="1072256"/>
    <lineage>
        <taxon>Bacteria</taxon>
        <taxon>Bacillati</taxon>
        <taxon>Actinomycetota</taxon>
        <taxon>Actinomycetes</taxon>
        <taxon>Mycobacteriales</taxon>
        <taxon>Corynebacteriaceae</taxon>
        <taxon>Corynebacterium</taxon>
    </lineage>
</organism>
<evidence type="ECO:0000256" key="1">
    <source>
        <dbReference type="SAM" id="MobiDB-lite"/>
    </source>
</evidence>
<dbReference type="PATRIC" id="fig|1072256.5.peg.1535"/>
<dbReference type="RefSeq" id="WP_047259934.1">
    <property type="nucleotide sequence ID" value="NZ_CP011546.1"/>
</dbReference>
<protein>
    <recommendedName>
        <fullName evidence="4">SPOR domain-containing protein</fullName>
    </recommendedName>
</protein>
<dbReference type="EMBL" id="CP011546">
    <property type="protein sequence ID" value="AKK11541.1"/>
    <property type="molecule type" value="Genomic_DNA"/>
</dbReference>
<sequence>MTDTSWYFDPTTRSVSQGKQKGWDRRMGPYASREEAENALNLAAQRNDAADAYDAAEDDDEVN</sequence>